<feature type="compositionally biased region" description="Acidic residues" evidence="1">
    <location>
        <begin position="216"/>
        <end position="226"/>
    </location>
</feature>
<dbReference type="CDD" id="cd02980">
    <property type="entry name" value="TRX_Fd_family"/>
    <property type="match status" value="1"/>
</dbReference>
<evidence type="ECO:0008006" key="4">
    <source>
        <dbReference type="Google" id="ProtNLM"/>
    </source>
</evidence>
<dbReference type="SUPFAM" id="SSF52833">
    <property type="entry name" value="Thioredoxin-like"/>
    <property type="match status" value="1"/>
</dbReference>
<organism evidence="2 3">
    <name type="scientific">Colocasia esculenta</name>
    <name type="common">Wild taro</name>
    <name type="synonym">Arum esculentum</name>
    <dbReference type="NCBI Taxonomy" id="4460"/>
    <lineage>
        <taxon>Eukaryota</taxon>
        <taxon>Viridiplantae</taxon>
        <taxon>Streptophyta</taxon>
        <taxon>Embryophyta</taxon>
        <taxon>Tracheophyta</taxon>
        <taxon>Spermatophyta</taxon>
        <taxon>Magnoliopsida</taxon>
        <taxon>Liliopsida</taxon>
        <taxon>Araceae</taxon>
        <taxon>Aroideae</taxon>
        <taxon>Colocasieae</taxon>
        <taxon>Colocasia</taxon>
    </lineage>
</organism>
<gene>
    <name evidence="2" type="ORF">Taro_046801</name>
</gene>
<sequence length="415" mass="44476">MEATAAGAVARRGAFCPADAAPLPRVARAAGCAGSSRVSVRRPGGFADEGHLRYYAPSARCGGREEEKRVVKRRAKLVKELAVFQAAAGGLGVDGATAGERRITLEEAADVLLARLELMRAEEKEMKRRKKEEKKAAMRAAAKQMEGCDDSEGSEDEQEQMERDGKMRDCNGCKDSDHKDMKRKKQEEKAAMKAACKKKMKDCDESESSSSSSESSDSDCEEEVMDMDSLRTVPANAEPVTEEVQMGIPKDEFSLPTTVRRTEEGVMMDVALNCASESTFCAANGVGPSASTSACCSSVKDCVPVMAAAAAAPVERIEVCMGGKCKKSGAMELMQEFERRLGMEGAVVGCKCMGKCREGPNVRVRNVQEGDEGDESMKAVRNPLCLGVGLDDVGTIVAKFFAGEIQEKDMGLLAA</sequence>
<protein>
    <recommendedName>
        <fullName evidence="4">Diacylglycerol acyltransferase 3</fullName>
    </recommendedName>
</protein>
<keyword evidence="3" id="KW-1185">Reference proteome</keyword>
<name>A0A843X601_COLES</name>
<dbReference type="Gene3D" id="3.40.30.10">
    <property type="entry name" value="Glutaredoxin"/>
    <property type="match status" value="1"/>
</dbReference>
<comment type="caution">
    <text evidence="2">The sequence shown here is derived from an EMBL/GenBank/DDBJ whole genome shotgun (WGS) entry which is preliminary data.</text>
</comment>
<evidence type="ECO:0000256" key="1">
    <source>
        <dbReference type="SAM" id="MobiDB-lite"/>
    </source>
</evidence>
<dbReference type="EMBL" id="NMUH01005862">
    <property type="protein sequence ID" value="MQM13875.1"/>
    <property type="molecule type" value="Genomic_DNA"/>
</dbReference>
<evidence type="ECO:0000313" key="3">
    <source>
        <dbReference type="Proteomes" id="UP000652761"/>
    </source>
</evidence>
<dbReference type="AlphaFoldDB" id="A0A843X601"/>
<dbReference type="Proteomes" id="UP000652761">
    <property type="component" value="Unassembled WGS sequence"/>
</dbReference>
<feature type="region of interest" description="Disordered" evidence="1">
    <location>
        <begin position="200"/>
        <end position="226"/>
    </location>
</feature>
<feature type="compositionally biased region" description="Basic and acidic residues" evidence="1">
    <location>
        <begin position="160"/>
        <end position="188"/>
    </location>
</feature>
<reference evidence="2" key="1">
    <citation type="submission" date="2017-07" db="EMBL/GenBank/DDBJ databases">
        <title>Taro Niue Genome Assembly and Annotation.</title>
        <authorList>
            <person name="Atibalentja N."/>
            <person name="Keating K."/>
            <person name="Fields C.J."/>
        </authorList>
    </citation>
    <scope>NUCLEOTIDE SEQUENCE</scope>
    <source>
        <strain evidence="2">Niue_2</strain>
        <tissue evidence="2">Leaf</tissue>
    </source>
</reference>
<dbReference type="OrthoDB" id="913780at2759"/>
<accession>A0A843X601</accession>
<proteinExistence type="predicted"/>
<dbReference type="InterPro" id="IPR036249">
    <property type="entry name" value="Thioredoxin-like_sf"/>
</dbReference>
<feature type="region of interest" description="Disordered" evidence="1">
    <location>
        <begin position="123"/>
        <end position="188"/>
    </location>
</feature>
<evidence type="ECO:0000313" key="2">
    <source>
        <dbReference type="EMBL" id="MQM13875.1"/>
    </source>
</evidence>
<feature type="compositionally biased region" description="Acidic residues" evidence="1">
    <location>
        <begin position="147"/>
        <end position="159"/>
    </location>
</feature>